<dbReference type="GO" id="GO:0042802">
    <property type="term" value="F:identical protein binding"/>
    <property type="evidence" value="ECO:0007669"/>
    <property type="project" value="InterPro"/>
</dbReference>
<name>A7NNN8_ROSCS</name>
<dbReference type="STRING" id="383372.Rcas_3125"/>
<dbReference type="InterPro" id="IPR059106">
    <property type="entry name" value="WHD_MalT"/>
</dbReference>
<keyword evidence="3" id="KW-1185">Reference proteome</keyword>
<dbReference type="eggNOG" id="COG3629">
    <property type="taxonomic scope" value="Bacteria"/>
</dbReference>
<dbReference type="GO" id="GO:0003677">
    <property type="term" value="F:DNA binding"/>
    <property type="evidence" value="ECO:0007669"/>
    <property type="project" value="InterPro"/>
</dbReference>
<dbReference type="Gene3D" id="1.10.10.10">
    <property type="entry name" value="Winged helix-like DNA-binding domain superfamily/Winged helix DNA-binding domain"/>
    <property type="match status" value="1"/>
</dbReference>
<organism evidence="2 3">
    <name type="scientific">Roseiflexus castenholzii (strain DSM 13941 / HLO8)</name>
    <dbReference type="NCBI Taxonomy" id="383372"/>
    <lineage>
        <taxon>Bacteria</taxon>
        <taxon>Bacillati</taxon>
        <taxon>Chloroflexota</taxon>
        <taxon>Chloroflexia</taxon>
        <taxon>Chloroflexales</taxon>
        <taxon>Roseiflexineae</taxon>
        <taxon>Roseiflexaceae</taxon>
        <taxon>Roseiflexus</taxon>
    </lineage>
</organism>
<dbReference type="SMART" id="SM00028">
    <property type="entry name" value="TPR"/>
    <property type="match status" value="5"/>
</dbReference>
<dbReference type="PANTHER" id="PTHR35807">
    <property type="entry name" value="TRANSCRIPTIONAL REGULATOR REDD-RELATED"/>
    <property type="match status" value="1"/>
</dbReference>
<proteinExistence type="predicted"/>
<dbReference type="HOGENOM" id="CLU_006325_0_0_0"/>
<gene>
    <name evidence="2" type="ordered locus">Rcas_3125</name>
</gene>
<dbReference type="InterPro" id="IPR011990">
    <property type="entry name" value="TPR-like_helical_dom_sf"/>
</dbReference>
<dbReference type="InterPro" id="IPR051677">
    <property type="entry name" value="AfsR-DnrI-RedD_regulator"/>
</dbReference>
<dbReference type="Gene3D" id="3.40.50.300">
    <property type="entry name" value="P-loop containing nucleotide triphosphate hydrolases"/>
    <property type="match status" value="1"/>
</dbReference>
<dbReference type="SMART" id="SM01043">
    <property type="entry name" value="BTAD"/>
    <property type="match status" value="1"/>
</dbReference>
<dbReference type="SUPFAM" id="SSF46894">
    <property type="entry name" value="C-terminal effector domain of the bipartite response regulators"/>
    <property type="match status" value="1"/>
</dbReference>
<dbReference type="EMBL" id="CP000804">
    <property type="protein sequence ID" value="ABU59179.1"/>
    <property type="molecule type" value="Genomic_DNA"/>
</dbReference>
<dbReference type="InterPro" id="IPR005158">
    <property type="entry name" value="BTAD"/>
</dbReference>
<dbReference type="InterPro" id="IPR019734">
    <property type="entry name" value="TPR_rpt"/>
</dbReference>
<dbReference type="InterPro" id="IPR036388">
    <property type="entry name" value="WH-like_DNA-bd_sf"/>
</dbReference>
<evidence type="ECO:0000313" key="2">
    <source>
        <dbReference type="EMBL" id="ABU59179.1"/>
    </source>
</evidence>
<dbReference type="InterPro" id="IPR011717">
    <property type="entry name" value="TPR-4"/>
</dbReference>
<accession>A7NNN8</accession>
<dbReference type="OrthoDB" id="134937at2"/>
<sequence>MALRFQQKLIVPTSARPLIERPHVIAQLERAIRSKRVVALAAPAGWGKTTALAQWVAHTTMPTAWYTLDSADRDPQVFLDYLLHSVADLAPGTADIAARLATATPQSLAEISQQTALALADAPDHFALILDDVHVLEDDQSQSIPGVSLVFALLASIAEYAARCHLVLASRTLPALHGMVRMVAQQRAAVFDYSVLQFQRADTQRLAGMTAGLTLSDDAAEQLTAAVGGWVTGIVLSLDQPSVNGSSVPKQHIVDYRLAEIATQRDAIIEANTSQVYAYFAEQILSPLPADLQRFLEDTSVLQDLSPHRCDRLRNTTNSAEYLDDIKRRGLFVSSRAGWVSYHSLFREYLRSRLARDPQRYRSLLRTAGDLYATEDDIERALDCYLAASDYRQALELLRSAVPRLRQRSRQTTLLACFERLHRFRLTGDRHIRDAMPFPAVQDPRLPATPPDLLLAEARVYSDLALWERAYLALQLAEASGNAQIRAEARILSAEVQVLQGDYARAQQTLRTVDVEILDDRLRLEYAIAAGRAHIMAGEVAAAITALERAHTLATTRADAVDHPGPLADIYDNLGWAYAAQGDRQSALRHLKRADACWQASGNHGRRALTLNNMGVMAMEEGRYAEARAAFDTGLDIARHTGLRREESVLLCSLAELMLRQGDVEQSIHCAAEAHALATAFDIASSAEAAAATALWSALLVGDRAATSAWSDRTAAIVAPFQPEVRGRLALARAMLAMQQSNPDPERLANFLAEATVCEAALSNEERAYVALLRADIAYSRAGWQCAAAEWADFVARASTLSEPLLHRFAAVHRKLFEIAAPHTPLAARAIAGFRQPASIRWRITALGGFECLVDGMPVELSQLHRALLIRLLDAGPPGLAVERLWEAVWGDDHVSMPALHQALRRLRLQTGLSVSAREGAVAIRSGWDMIEYDVQELERLLEMPTHPNIIQRVMALYRGEFLPGAPLSASLWVESRRAHLQQRYLDAIEQFAQSIERDSPQQAMFYYQHVLQIDGCREHTAAQLMRLAARFGNRTLVTVTFEHLKGALRALGASPEPATAALYQQLT</sequence>
<protein>
    <submittedName>
        <fullName evidence="2">Transcriptional activator domain</fullName>
    </submittedName>
</protein>
<dbReference type="Pfam" id="PF25873">
    <property type="entry name" value="WHD_MalT"/>
    <property type="match status" value="1"/>
</dbReference>
<dbReference type="Gene3D" id="1.25.40.10">
    <property type="entry name" value="Tetratricopeptide repeat domain"/>
    <property type="match status" value="2"/>
</dbReference>
<dbReference type="AlphaFoldDB" id="A7NNN8"/>
<dbReference type="Pfam" id="PF07721">
    <property type="entry name" value="TPR_4"/>
    <property type="match status" value="2"/>
</dbReference>
<evidence type="ECO:0000313" key="3">
    <source>
        <dbReference type="Proteomes" id="UP000000263"/>
    </source>
</evidence>
<dbReference type="GO" id="GO:0006355">
    <property type="term" value="P:regulation of DNA-templated transcription"/>
    <property type="evidence" value="ECO:0007669"/>
    <property type="project" value="InterPro"/>
</dbReference>
<dbReference type="InterPro" id="IPR027417">
    <property type="entry name" value="P-loop_NTPase"/>
</dbReference>
<dbReference type="Proteomes" id="UP000000263">
    <property type="component" value="Chromosome"/>
</dbReference>
<dbReference type="eggNOG" id="COG2909">
    <property type="taxonomic scope" value="Bacteria"/>
</dbReference>
<dbReference type="SUPFAM" id="SSF52540">
    <property type="entry name" value="P-loop containing nucleoside triphosphate hydrolases"/>
    <property type="match status" value="1"/>
</dbReference>
<feature type="domain" description="Bacterial transcriptional activator" evidence="1">
    <location>
        <begin position="933"/>
        <end position="1068"/>
    </location>
</feature>
<dbReference type="RefSeq" id="WP_012121603.1">
    <property type="nucleotide sequence ID" value="NC_009767.1"/>
</dbReference>
<evidence type="ECO:0000259" key="1">
    <source>
        <dbReference type="SMART" id="SM01043"/>
    </source>
</evidence>
<reference evidence="2 3" key="1">
    <citation type="submission" date="2007-08" db="EMBL/GenBank/DDBJ databases">
        <title>Complete sequence of Roseiflexus castenholzii DSM 13941.</title>
        <authorList>
            <consortium name="US DOE Joint Genome Institute"/>
            <person name="Copeland A."/>
            <person name="Lucas S."/>
            <person name="Lapidus A."/>
            <person name="Barry K."/>
            <person name="Glavina del Rio T."/>
            <person name="Dalin E."/>
            <person name="Tice H."/>
            <person name="Pitluck S."/>
            <person name="Thompson L.S."/>
            <person name="Brettin T."/>
            <person name="Bruce D."/>
            <person name="Detter J.C."/>
            <person name="Han C."/>
            <person name="Tapia R."/>
            <person name="Schmutz J."/>
            <person name="Larimer F."/>
            <person name="Land M."/>
            <person name="Hauser L."/>
            <person name="Kyrpides N."/>
            <person name="Mikhailova N."/>
            <person name="Bryant D.A."/>
            <person name="Hanada S."/>
            <person name="Tsukatani Y."/>
            <person name="Richardson P."/>
        </authorList>
    </citation>
    <scope>NUCLEOTIDE SEQUENCE [LARGE SCALE GENOMIC DNA]</scope>
    <source>
        <strain evidence="3">DSM 13941 / HLO8</strain>
    </source>
</reference>
<dbReference type="Pfam" id="PF13424">
    <property type="entry name" value="TPR_12"/>
    <property type="match status" value="1"/>
</dbReference>
<dbReference type="InterPro" id="IPR016032">
    <property type="entry name" value="Sig_transdc_resp-reg_C-effctor"/>
</dbReference>
<dbReference type="KEGG" id="rca:Rcas_3125"/>
<dbReference type="SUPFAM" id="SSF48452">
    <property type="entry name" value="TPR-like"/>
    <property type="match status" value="3"/>
</dbReference>